<dbReference type="Proteomes" id="UP001295740">
    <property type="component" value="Unassembled WGS sequence"/>
</dbReference>
<name>A0AAI8VFV7_9PEZI</name>
<dbReference type="InterPro" id="IPR001128">
    <property type="entry name" value="Cyt_P450"/>
</dbReference>
<proteinExistence type="predicted"/>
<gene>
    <name evidence="5" type="ORF">KHLLAP_LOCUS4613</name>
</gene>
<keyword evidence="1 4" id="KW-0349">Heme</keyword>
<dbReference type="GO" id="GO:0016705">
    <property type="term" value="F:oxidoreductase activity, acting on paired donors, with incorporation or reduction of molecular oxygen"/>
    <property type="evidence" value="ECO:0007669"/>
    <property type="project" value="InterPro"/>
</dbReference>
<keyword evidence="3 4" id="KW-0408">Iron</keyword>
<evidence type="ECO:0000313" key="5">
    <source>
        <dbReference type="EMBL" id="CAJ2504145.1"/>
    </source>
</evidence>
<dbReference type="GO" id="GO:0020037">
    <property type="term" value="F:heme binding"/>
    <property type="evidence" value="ECO:0007669"/>
    <property type="project" value="InterPro"/>
</dbReference>
<dbReference type="GO" id="GO:0004497">
    <property type="term" value="F:monooxygenase activity"/>
    <property type="evidence" value="ECO:0007669"/>
    <property type="project" value="UniProtKB-KW"/>
</dbReference>
<protein>
    <submittedName>
        <fullName evidence="5">Uu.00g115390.m01.CDS01</fullName>
    </submittedName>
</protein>
<dbReference type="Gene3D" id="1.10.630.10">
    <property type="entry name" value="Cytochrome P450"/>
    <property type="match status" value="2"/>
</dbReference>
<sequence length="360" mass="40793">MRLDPTHTIISTTDTGLHDDLRARLSAAYTGRELPSMEHHVDVQIYALKDLIRRKYISTTQQTRPLDWASSRNADPSNYIRLIESAGMFFGVCSDVPRLGKLLEVFRQRFGPKKTDKSDAGSLLAYLTTVAPAHKLAGRIVNERAAPEAEEKGDMLASFMQRGLSNKQCEAEFLTQLVAGSDTTANFLLRRCGKISTPVTGAEGKALPYLQAFIWECFRFQPPLFMLFPKVMPPEGDVLAGQKVPGGTNIGIDSWSMARREEIFGKDADVFRPVRFLEASPEHRLLMERTAELVFGSGRWVCIGKVIAHLELNKIYVELLRDFDFQVMDLEKPYTISHRSMFFIRDVWLRVTERDNSKTE</sequence>
<dbReference type="InterPro" id="IPR002401">
    <property type="entry name" value="Cyt_P450_E_grp-I"/>
</dbReference>
<evidence type="ECO:0000256" key="2">
    <source>
        <dbReference type="ARBA" id="ARBA00022723"/>
    </source>
</evidence>
<dbReference type="AlphaFoldDB" id="A0AAI8VFV7"/>
<comment type="caution">
    <text evidence="5">The sequence shown here is derived from an EMBL/GenBank/DDBJ whole genome shotgun (WGS) entry which is preliminary data.</text>
</comment>
<comment type="cofactor">
    <cofactor evidence="4">
        <name>heme</name>
        <dbReference type="ChEBI" id="CHEBI:30413"/>
    </cofactor>
</comment>
<keyword evidence="2 4" id="KW-0479">Metal-binding</keyword>
<dbReference type="InterPro" id="IPR036396">
    <property type="entry name" value="Cyt_P450_sf"/>
</dbReference>
<dbReference type="GO" id="GO:0005506">
    <property type="term" value="F:iron ion binding"/>
    <property type="evidence" value="ECO:0007669"/>
    <property type="project" value="InterPro"/>
</dbReference>
<dbReference type="SUPFAM" id="SSF48264">
    <property type="entry name" value="Cytochrome P450"/>
    <property type="match status" value="1"/>
</dbReference>
<accession>A0AAI8VFV7</accession>
<dbReference type="EMBL" id="CAUWAG010000006">
    <property type="protein sequence ID" value="CAJ2504145.1"/>
    <property type="molecule type" value="Genomic_DNA"/>
</dbReference>
<organism evidence="5 6">
    <name type="scientific">Anthostomella pinea</name>
    <dbReference type="NCBI Taxonomy" id="933095"/>
    <lineage>
        <taxon>Eukaryota</taxon>
        <taxon>Fungi</taxon>
        <taxon>Dikarya</taxon>
        <taxon>Ascomycota</taxon>
        <taxon>Pezizomycotina</taxon>
        <taxon>Sordariomycetes</taxon>
        <taxon>Xylariomycetidae</taxon>
        <taxon>Xylariales</taxon>
        <taxon>Xylariaceae</taxon>
        <taxon>Anthostomella</taxon>
    </lineage>
</organism>
<evidence type="ECO:0000256" key="3">
    <source>
        <dbReference type="ARBA" id="ARBA00023004"/>
    </source>
</evidence>
<evidence type="ECO:0000256" key="4">
    <source>
        <dbReference type="PIRSR" id="PIRSR602401-1"/>
    </source>
</evidence>
<keyword evidence="6" id="KW-1185">Reference proteome</keyword>
<dbReference type="PANTHER" id="PTHR24305:SF168">
    <property type="entry name" value="P450, PUTATIVE (EUROFUNG)-RELATED"/>
    <property type="match status" value="1"/>
</dbReference>
<evidence type="ECO:0000256" key="1">
    <source>
        <dbReference type="ARBA" id="ARBA00022617"/>
    </source>
</evidence>
<dbReference type="InterPro" id="IPR050121">
    <property type="entry name" value="Cytochrome_P450_monoxygenase"/>
</dbReference>
<feature type="binding site" description="axial binding residue" evidence="4">
    <location>
        <position position="302"/>
    </location>
    <ligand>
        <name>heme</name>
        <dbReference type="ChEBI" id="CHEBI:30413"/>
    </ligand>
    <ligandPart>
        <name>Fe</name>
        <dbReference type="ChEBI" id="CHEBI:18248"/>
    </ligandPart>
</feature>
<evidence type="ECO:0000313" key="6">
    <source>
        <dbReference type="Proteomes" id="UP001295740"/>
    </source>
</evidence>
<dbReference type="PANTHER" id="PTHR24305">
    <property type="entry name" value="CYTOCHROME P450"/>
    <property type="match status" value="1"/>
</dbReference>
<dbReference type="PRINTS" id="PR00463">
    <property type="entry name" value="EP450I"/>
</dbReference>
<dbReference type="Pfam" id="PF00067">
    <property type="entry name" value="p450"/>
    <property type="match status" value="1"/>
</dbReference>
<reference evidence="5" key="1">
    <citation type="submission" date="2023-10" db="EMBL/GenBank/DDBJ databases">
        <authorList>
            <person name="Hackl T."/>
        </authorList>
    </citation>
    <scope>NUCLEOTIDE SEQUENCE</scope>
</reference>